<comment type="caution">
    <text evidence="3">The sequence shown here is derived from an EMBL/GenBank/DDBJ whole genome shotgun (WGS) entry which is preliminary data.</text>
</comment>
<dbReference type="InterPro" id="IPR024869">
    <property type="entry name" value="FAM20"/>
</dbReference>
<comment type="cofactor">
    <cofactor evidence="2">
        <name>Mn(2+)</name>
        <dbReference type="ChEBI" id="CHEBI:29035"/>
    </cofactor>
</comment>
<gene>
    <name evidence="3" type="ORF">scyTo_0020619</name>
</gene>
<dbReference type="GO" id="GO:0005794">
    <property type="term" value="C:Golgi apparatus"/>
    <property type="evidence" value="ECO:0007669"/>
    <property type="project" value="TreeGrafter"/>
</dbReference>
<dbReference type="EMBL" id="BFAA01016923">
    <property type="protein sequence ID" value="GCB77870.1"/>
    <property type="molecule type" value="Genomic_DNA"/>
</dbReference>
<protein>
    <submittedName>
        <fullName evidence="3">Uncharacterized protein</fullName>
    </submittedName>
</protein>
<dbReference type="GO" id="GO:0005524">
    <property type="term" value="F:ATP binding"/>
    <property type="evidence" value="ECO:0007669"/>
    <property type="project" value="UniProtKB-KW"/>
</dbReference>
<organism evidence="3 4">
    <name type="scientific">Scyliorhinus torazame</name>
    <name type="common">Cloudy catshark</name>
    <name type="synonym">Catulus torazame</name>
    <dbReference type="NCBI Taxonomy" id="75743"/>
    <lineage>
        <taxon>Eukaryota</taxon>
        <taxon>Metazoa</taxon>
        <taxon>Chordata</taxon>
        <taxon>Craniata</taxon>
        <taxon>Vertebrata</taxon>
        <taxon>Chondrichthyes</taxon>
        <taxon>Elasmobranchii</taxon>
        <taxon>Galeomorphii</taxon>
        <taxon>Galeoidea</taxon>
        <taxon>Carcharhiniformes</taxon>
        <taxon>Scyliorhinidae</taxon>
        <taxon>Scyliorhinus</taxon>
    </lineage>
</organism>
<feature type="binding site" evidence="1">
    <location>
        <position position="80"/>
    </location>
    <ligand>
        <name>ATP</name>
        <dbReference type="ChEBI" id="CHEBI:30616"/>
    </ligand>
</feature>
<dbReference type="AlphaFoldDB" id="A0A401PXN7"/>
<name>A0A401PXN7_SCYTO</name>
<evidence type="ECO:0000256" key="1">
    <source>
        <dbReference type="PIRSR" id="PIRSR624869-2"/>
    </source>
</evidence>
<dbReference type="Proteomes" id="UP000288216">
    <property type="component" value="Unassembled WGS sequence"/>
</dbReference>
<evidence type="ECO:0000256" key="2">
    <source>
        <dbReference type="PIRSR" id="PIRSR624869-3"/>
    </source>
</evidence>
<feature type="binding site" evidence="2">
    <location>
        <position position="80"/>
    </location>
    <ligand>
        <name>Mn(2+)</name>
        <dbReference type="ChEBI" id="CHEBI:29035"/>
    </ligand>
</feature>
<feature type="binding site" evidence="1">
    <location>
        <position position="59"/>
    </location>
    <ligand>
        <name>ATP</name>
        <dbReference type="ChEBI" id="CHEBI:30616"/>
    </ligand>
</feature>
<dbReference type="PANTHER" id="PTHR12450">
    <property type="entry name" value="DENTIN MATRIX PROTEIN 4 PROTEIN FAM20"/>
    <property type="match status" value="1"/>
</dbReference>
<dbReference type="PANTHER" id="PTHR12450:SF22">
    <property type="entry name" value="EXTRACELLULAR SERINE_THREONINE PROTEIN CG31145"/>
    <property type="match status" value="1"/>
</dbReference>
<keyword evidence="2" id="KW-0464">Manganese</keyword>
<reference evidence="3 4" key="1">
    <citation type="journal article" date="2018" name="Nat. Ecol. Evol.">
        <title>Shark genomes provide insights into elasmobranch evolution and the origin of vertebrates.</title>
        <authorList>
            <person name="Hara Y"/>
            <person name="Yamaguchi K"/>
            <person name="Onimaru K"/>
            <person name="Kadota M"/>
            <person name="Koyanagi M"/>
            <person name="Keeley SD"/>
            <person name="Tatsumi K"/>
            <person name="Tanaka K"/>
            <person name="Motone F"/>
            <person name="Kageyama Y"/>
            <person name="Nozu R"/>
            <person name="Adachi N"/>
            <person name="Nishimura O"/>
            <person name="Nakagawa R"/>
            <person name="Tanegashima C"/>
            <person name="Kiyatake I"/>
            <person name="Matsumoto R"/>
            <person name="Murakumo K"/>
            <person name="Nishida K"/>
            <person name="Terakita A"/>
            <person name="Kuratani S"/>
            <person name="Sato K"/>
            <person name="Hyodo S Kuraku.S."/>
        </authorList>
    </citation>
    <scope>NUCLEOTIDE SEQUENCE [LARGE SCALE GENOMIC DNA]</scope>
</reference>
<sequence length="93" mass="10869">MKFFLGINRYELYSRNSTIVGSLLRELSTGKFVRVVQKLGGTQLKLTITLQDYGKVLFKPMKQTRDEETSVDLFYFSDFERHNAEIAAFHLDR</sequence>
<dbReference type="GO" id="GO:0016773">
    <property type="term" value="F:phosphotransferase activity, alcohol group as acceptor"/>
    <property type="evidence" value="ECO:0007669"/>
    <property type="project" value="TreeGrafter"/>
</dbReference>
<evidence type="ECO:0000313" key="3">
    <source>
        <dbReference type="EMBL" id="GCB77870.1"/>
    </source>
</evidence>
<feature type="binding site" evidence="1">
    <location>
        <position position="43"/>
    </location>
    <ligand>
        <name>ATP</name>
        <dbReference type="ChEBI" id="CHEBI:30616"/>
    </ligand>
</feature>
<keyword evidence="4" id="KW-1185">Reference proteome</keyword>
<dbReference type="GO" id="GO:0070166">
    <property type="term" value="P:enamel mineralization"/>
    <property type="evidence" value="ECO:0007669"/>
    <property type="project" value="TreeGrafter"/>
</dbReference>
<keyword evidence="1" id="KW-0067">ATP-binding</keyword>
<proteinExistence type="predicted"/>
<accession>A0A401PXN7</accession>
<dbReference type="OMA" id="KGAGHCF"/>
<dbReference type="OrthoDB" id="8583677at2759"/>
<keyword evidence="1" id="KW-0547">Nucleotide-binding</keyword>
<dbReference type="STRING" id="75743.A0A401PXN7"/>
<dbReference type="GO" id="GO:0046872">
    <property type="term" value="F:metal ion binding"/>
    <property type="evidence" value="ECO:0007669"/>
    <property type="project" value="UniProtKB-KW"/>
</dbReference>
<evidence type="ECO:0000313" key="4">
    <source>
        <dbReference type="Proteomes" id="UP000288216"/>
    </source>
</evidence>
<keyword evidence="2" id="KW-0479">Metal-binding</keyword>